<name>A0ABX1TD21_9PROT</name>
<comment type="caution">
    <text evidence="1">The sequence shown here is derived from an EMBL/GenBank/DDBJ whole genome shotgun (WGS) entry which is preliminary data.</text>
</comment>
<protein>
    <submittedName>
        <fullName evidence="1">Uncharacterized protein</fullName>
    </submittedName>
</protein>
<dbReference type="EMBL" id="SPMX01000083">
    <property type="protein sequence ID" value="NMQ07594.1"/>
    <property type="molecule type" value="Genomic_DNA"/>
</dbReference>
<dbReference type="SUPFAM" id="SSF52096">
    <property type="entry name" value="ClpP/crotonase"/>
    <property type="match status" value="1"/>
</dbReference>
<organism evidence="1 2">
    <name type="scientific">Candidatus Accumulibacter contiguus</name>
    <dbReference type="NCBI Taxonomy" id="2954381"/>
    <lineage>
        <taxon>Bacteria</taxon>
        <taxon>Pseudomonadati</taxon>
        <taxon>Pseudomonadota</taxon>
        <taxon>Betaproteobacteria</taxon>
        <taxon>Candidatus Accumulibacter</taxon>
    </lineage>
</organism>
<dbReference type="Proteomes" id="UP000886469">
    <property type="component" value="Unassembled WGS sequence"/>
</dbReference>
<sequence>MPSFGQPLPQATQPLADVGQAFSAGADIKHLSQSTPMKVREFSRFAVTVTNQIENLGKVVVAALY</sequence>
<gene>
    <name evidence="1" type="ORF">E4Q08_21310</name>
</gene>
<accession>A0ABX1TD21</accession>
<dbReference type="Gene3D" id="3.90.226.10">
    <property type="entry name" value="2-enoyl-CoA Hydratase, Chain A, domain 1"/>
    <property type="match status" value="1"/>
</dbReference>
<evidence type="ECO:0000313" key="2">
    <source>
        <dbReference type="Proteomes" id="UP000886469"/>
    </source>
</evidence>
<dbReference type="RefSeq" id="WP_169071858.1">
    <property type="nucleotide sequence ID" value="NZ_JAZKUC010000001.1"/>
</dbReference>
<evidence type="ECO:0000313" key="1">
    <source>
        <dbReference type="EMBL" id="NMQ07594.1"/>
    </source>
</evidence>
<proteinExistence type="predicted"/>
<reference evidence="1" key="1">
    <citation type="submission" date="2019-03" db="EMBL/GenBank/DDBJ databases">
        <title>Metabolic reconstructions from genomes of highly enriched 'Candidatus Accumulibacter' and 'Candidatus Competibacter' bioreactor populations.</title>
        <authorList>
            <person name="Annavajhala M.K."/>
            <person name="Welles L."/>
            <person name="Abbas B."/>
            <person name="Sorokin D."/>
            <person name="Park H."/>
            <person name="Van Loosdrecht M."/>
            <person name="Chandran K."/>
        </authorList>
    </citation>
    <scope>NUCLEOTIDE SEQUENCE</scope>
    <source>
        <strain evidence="1">SBR_L</strain>
    </source>
</reference>
<keyword evidence="2" id="KW-1185">Reference proteome</keyword>
<dbReference type="InterPro" id="IPR029045">
    <property type="entry name" value="ClpP/crotonase-like_dom_sf"/>
</dbReference>